<evidence type="ECO:0000256" key="1">
    <source>
        <dbReference type="ARBA" id="ARBA00004162"/>
    </source>
</evidence>
<evidence type="ECO:0000256" key="11">
    <source>
        <dbReference type="ARBA" id="ARBA00023667"/>
    </source>
</evidence>
<dbReference type="Proteomes" id="UP000429232">
    <property type="component" value="Chromosome"/>
</dbReference>
<comment type="subcellular location">
    <subcellularLocation>
        <location evidence="1">Cell membrane</location>
        <topology evidence="1">Single-pass membrane protein</topology>
    </subcellularLocation>
</comment>
<protein>
    <recommendedName>
        <fullName evidence="11">Glycosyl-4,4'-diaponeurosporenoate acyltransferase</fullName>
    </recommendedName>
</protein>
<dbReference type="GO" id="GO:0005886">
    <property type="term" value="C:plasma membrane"/>
    <property type="evidence" value="ECO:0007669"/>
    <property type="project" value="UniProtKB-SubCell"/>
</dbReference>
<dbReference type="Pfam" id="PF18927">
    <property type="entry name" value="CrtO"/>
    <property type="match status" value="1"/>
</dbReference>
<evidence type="ECO:0000313" key="13">
    <source>
        <dbReference type="EMBL" id="QQL49270.1"/>
    </source>
</evidence>
<keyword evidence="5" id="KW-0732">Signal</keyword>
<keyword evidence="2" id="KW-1003">Cell membrane</keyword>
<keyword evidence="6" id="KW-1133">Transmembrane helix</keyword>
<proteinExistence type="inferred from homology"/>
<evidence type="ECO:0000256" key="6">
    <source>
        <dbReference type="ARBA" id="ARBA00022989"/>
    </source>
</evidence>
<evidence type="ECO:0000256" key="9">
    <source>
        <dbReference type="ARBA" id="ARBA00023588"/>
    </source>
</evidence>
<evidence type="ECO:0000256" key="10">
    <source>
        <dbReference type="ARBA" id="ARBA00023603"/>
    </source>
</evidence>
<comment type="pathway">
    <text evidence="9">Carotenoid biosynthesis; staphyloxanthin biosynthesis; staphyloxanthin from farnesyl diphosphate: step 5/5.</text>
</comment>
<evidence type="ECO:0000256" key="7">
    <source>
        <dbReference type="ARBA" id="ARBA00023136"/>
    </source>
</evidence>
<keyword evidence="14" id="KW-1185">Reference proteome</keyword>
<accession>A0A6I4INC3</accession>
<keyword evidence="8" id="KW-0012">Acyltransferase</keyword>
<evidence type="ECO:0000256" key="3">
    <source>
        <dbReference type="ARBA" id="ARBA00022679"/>
    </source>
</evidence>
<evidence type="ECO:0000256" key="2">
    <source>
        <dbReference type="ARBA" id="ARBA00022475"/>
    </source>
</evidence>
<organism evidence="13 14">
    <name type="scientific">Mucilaginibacter ginkgonis</name>
    <dbReference type="NCBI Taxonomy" id="2682091"/>
    <lineage>
        <taxon>Bacteria</taxon>
        <taxon>Pseudomonadati</taxon>
        <taxon>Bacteroidota</taxon>
        <taxon>Sphingobacteriia</taxon>
        <taxon>Sphingobacteriales</taxon>
        <taxon>Sphingobacteriaceae</taxon>
        <taxon>Mucilaginibacter</taxon>
    </lineage>
</organism>
<evidence type="ECO:0000256" key="12">
    <source>
        <dbReference type="ARBA" id="ARBA00025324"/>
    </source>
</evidence>
<name>A0A6I4INC3_9SPHI</name>
<keyword evidence="7" id="KW-0472">Membrane</keyword>
<keyword evidence="3" id="KW-0808">Transferase</keyword>
<gene>
    <name evidence="13" type="ORF">GO620_013975</name>
</gene>
<dbReference type="KEGG" id="mgik:GO620_013975"/>
<comment type="function">
    <text evidence="12">Catalyzes the acylation of glycosyl-4,4'-diaponeurosporenoate, i.e. the esterification of glucose at the C6'' position with the carboxyl group of the C(15) fatty acid 12-methyltetradecanoic acid, to yield staphyloxanthin. This is the last step in the biosynthesis of this orange pigment, present in most staphylococci strains.</text>
</comment>
<evidence type="ECO:0000256" key="8">
    <source>
        <dbReference type="ARBA" id="ARBA00023315"/>
    </source>
</evidence>
<dbReference type="UniPathway" id="UPA00029">
    <property type="reaction ID" value="UER00560"/>
</dbReference>
<reference evidence="13 14" key="1">
    <citation type="submission" date="2020-12" db="EMBL/GenBank/DDBJ databases">
        <title>HMF7856_wgs.fasta genome submission.</title>
        <authorList>
            <person name="Kang H."/>
            <person name="Kim H."/>
            <person name="Joh K."/>
        </authorList>
    </citation>
    <scope>NUCLEOTIDE SEQUENCE [LARGE SCALE GENOMIC DNA]</scope>
    <source>
        <strain evidence="13 14">HMF7856</strain>
    </source>
</reference>
<evidence type="ECO:0000313" key="14">
    <source>
        <dbReference type="Proteomes" id="UP000429232"/>
    </source>
</evidence>
<evidence type="ECO:0000256" key="5">
    <source>
        <dbReference type="ARBA" id="ARBA00022729"/>
    </source>
</evidence>
<evidence type="ECO:0000256" key="4">
    <source>
        <dbReference type="ARBA" id="ARBA00022692"/>
    </source>
</evidence>
<dbReference type="InterPro" id="IPR044021">
    <property type="entry name" value="CrtO"/>
</dbReference>
<dbReference type="AlphaFoldDB" id="A0A6I4INC3"/>
<comment type="similarity">
    <text evidence="10">Belongs to the acyltransferase CrtO family.</text>
</comment>
<sequence>MAIAGCPELKTILYLMVADPNDHIDRKVRRIRSWYNALFTVGWSVLCLYPVGMFSWQFLKPTMLYCFIGACIICFFLPGKFIDKLSLSSRASFYKKLKVDWVNALTQNGSVVNRRIKTIRPNYQSVKPGTKAIKRLIAQTYMFEKFHLGLSIYFFLLAVYAGCHGLWFWAVTLLVANIIYNVLPNLLQQYIRLRLTKVADR</sequence>
<dbReference type="GO" id="GO:0016746">
    <property type="term" value="F:acyltransferase activity"/>
    <property type="evidence" value="ECO:0007669"/>
    <property type="project" value="UniProtKB-KW"/>
</dbReference>
<dbReference type="RefSeq" id="WP_157524383.1">
    <property type="nucleotide sequence ID" value="NZ_CP066775.1"/>
</dbReference>
<keyword evidence="4" id="KW-0812">Transmembrane</keyword>
<dbReference type="EMBL" id="CP066775">
    <property type="protein sequence ID" value="QQL49270.1"/>
    <property type="molecule type" value="Genomic_DNA"/>
</dbReference>